<evidence type="ECO:0000256" key="2">
    <source>
        <dbReference type="ARBA" id="ARBA00023125"/>
    </source>
</evidence>
<keyword evidence="2" id="KW-0238">DNA-binding</keyword>
<dbReference type="InterPro" id="IPR036388">
    <property type="entry name" value="WH-like_DNA-bd_sf"/>
</dbReference>
<reference evidence="5 6" key="1">
    <citation type="submission" date="2018-04" db="EMBL/GenBank/DDBJ databases">
        <title>Brenneria corticis sp.nov.</title>
        <authorList>
            <person name="Li Y."/>
        </authorList>
    </citation>
    <scope>NUCLEOTIDE SEQUENCE [LARGE SCALE GENOMIC DNA]</scope>
    <source>
        <strain evidence="5 6">LMG 27715</strain>
    </source>
</reference>
<dbReference type="SMART" id="SM00345">
    <property type="entry name" value="HTH_GNTR"/>
    <property type="match status" value="1"/>
</dbReference>
<accession>A0A2U1TVT3</accession>
<dbReference type="InterPro" id="IPR036390">
    <property type="entry name" value="WH_DNA-bd_sf"/>
</dbReference>
<evidence type="ECO:0000256" key="3">
    <source>
        <dbReference type="ARBA" id="ARBA00023163"/>
    </source>
</evidence>
<comment type="caution">
    <text evidence="5">The sequence shown here is derived from an EMBL/GenBank/DDBJ whole genome shotgun (WGS) entry which is preliminary data.</text>
</comment>
<dbReference type="SMART" id="SM00895">
    <property type="entry name" value="FCD"/>
    <property type="match status" value="1"/>
</dbReference>
<dbReference type="InterPro" id="IPR011711">
    <property type="entry name" value="GntR_C"/>
</dbReference>
<dbReference type="Proteomes" id="UP000245138">
    <property type="component" value="Unassembled WGS sequence"/>
</dbReference>
<sequence>MRPQTEETTYQELPAFERVANLLRDEMIAGKLLGGQTLIESELAERHQISRNTVREALRQLLCEGLVVYQRNKGVTVRTMTRADIKDIYIIRRTLELQAVGGDRYIKQETLKRLWDTIEIVESAARDDDWPTVATYSLRFHQVIVSILGSARFNSFFASIVAQLRLLFASAPDEKFFQYPWVERDHQIYQLLRSGDRQAACQLLTQYLQDSEQSLLTLFVTKESL</sequence>
<dbReference type="SUPFAM" id="SSF46785">
    <property type="entry name" value="Winged helix' DNA-binding domain"/>
    <property type="match status" value="1"/>
</dbReference>
<protein>
    <submittedName>
        <fullName evidence="5">GntR family transcriptional regulator</fullName>
    </submittedName>
</protein>
<dbReference type="PANTHER" id="PTHR43537">
    <property type="entry name" value="TRANSCRIPTIONAL REGULATOR, GNTR FAMILY"/>
    <property type="match status" value="1"/>
</dbReference>
<gene>
    <name evidence="5" type="ORF">B4923_06060</name>
</gene>
<dbReference type="SUPFAM" id="SSF48008">
    <property type="entry name" value="GntR ligand-binding domain-like"/>
    <property type="match status" value="1"/>
</dbReference>
<dbReference type="CDD" id="cd07377">
    <property type="entry name" value="WHTH_GntR"/>
    <property type="match status" value="1"/>
</dbReference>
<keyword evidence="6" id="KW-1185">Reference proteome</keyword>
<dbReference type="GO" id="GO:0003700">
    <property type="term" value="F:DNA-binding transcription factor activity"/>
    <property type="evidence" value="ECO:0007669"/>
    <property type="project" value="InterPro"/>
</dbReference>
<evidence type="ECO:0000313" key="5">
    <source>
        <dbReference type="EMBL" id="PWC13521.1"/>
    </source>
</evidence>
<evidence type="ECO:0000256" key="1">
    <source>
        <dbReference type="ARBA" id="ARBA00023015"/>
    </source>
</evidence>
<keyword evidence="1" id="KW-0805">Transcription regulation</keyword>
<dbReference type="Gene3D" id="1.20.120.530">
    <property type="entry name" value="GntR ligand-binding domain-like"/>
    <property type="match status" value="1"/>
</dbReference>
<evidence type="ECO:0000259" key="4">
    <source>
        <dbReference type="PROSITE" id="PS50949"/>
    </source>
</evidence>
<dbReference type="InterPro" id="IPR008920">
    <property type="entry name" value="TF_FadR/GntR_C"/>
</dbReference>
<evidence type="ECO:0000313" key="6">
    <source>
        <dbReference type="Proteomes" id="UP000245138"/>
    </source>
</evidence>
<dbReference type="InterPro" id="IPR000524">
    <property type="entry name" value="Tscrpt_reg_HTH_GntR"/>
</dbReference>
<dbReference type="Pfam" id="PF07729">
    <property type="entry name" value="FCD"/>
    <property type="match status" value="1"/>
</dbReference>
<proteinExistence type="predicted"/>
<dbReference type="Pfam" id="PF00392">
    <property type="entry name" value="GntR"/>
    <property type="match status" value="1"/>
</dbReference>
<dbReference type="RefSeq" id="WP_109053471.1">
    <property type="nucleotide sequence ID" value="NZ_QDKJ01000004.1"/>
</dbReference>
<keyword evidence="3" id="KW-0804">Transcription</keyword>
<dbReference type="PRINTS" id="PR00035">
    <property type="entry name" value="HTHGNTR"/>
</dbReference>
<dbReference type="OrthoDB" id="6626198at2"/>
<name>A0A2U1TVT3_9GAMM</name>
<dbReference type="EMBL" id="QDKJ01000004">
    <property type="protein sequence ID" value="PWC13521.1"/>
    <property type="molecule type" value="Genomic_DNA"/>
</dbReference>
<dbReference type="Gene3D" id="1.10.10.10">
    <property type="entry name" value="Winged helix-like DNA-binding domain superfamily/Winged helix DNA-binding domain"/>
    <property type="match status" value="1"/>
</dbReference>
<feature type="domain" description="HTH gntR-type" evidence="4">
    <location>
        <begin position="13"/>
        <end position="80"/>
    </location>
</feature>
<dbReference type="PROSITE" id="PS50949">
    <property type="entry name" value="HTH_GNTR"/>
    <property type="match status" value="1"/>
</dbReference>
<organism evidence="5 6">
    <name type="scientific">Brenneria roseae subsp. americana</name>
    <dbReference type="NCBI Taxonomy" id="1508507"/>
    <lineage>
        <taxon>Bacteria</taxon>
        <taxon>Pseudomonadati</taxon>
        <taxon>Pseudomonadota</taxon>
        <taxon>Gammaproteobacteria</taxon>
        <taxon>Enterobacterales</taxon>
        <taxon>Pectobacteriaceae</taxon>
        <taxon>Brenneria</taxon>
    </lineage>
</organism>
<dbReference type="AlphaFoldDB" id="A0A2U1TVT3"/>
<dbReference type="PANTHER" id="PTHR43537:SF45">
    <property type="entry name" value="GNTR FAMILY REGULATORY PROTEIN"/>
    <property type="match status" value="1"/>
</dbReference>
<dbReference type="GO" id="GO:0003677">
    <property type="term" value="F:DNA binding"/>
    <property type="evidence" value="ECO:0007669"/>
    <property type="project" value="UniProtKB-KW"/>
</dbReference>